<evidence type="ECO:0000313" key="2">
    <source>
        <dbReference type="EMBL" id="KAK5649024.1"/>
    </source>
</evidence>
<gene>
    <name evidence="2" type="ORF">RI129_003916</name>
</gene>
<sequence length="1768" mass="205251">MANRESPFKIKPPPPPNLNKELLGVWNAWCRMGDREVVREASVKGHHIEFAYKFLSSRNELDLYTVQEQFKNEVFIWISELLTRKQIFKASHLFSNINLDPIEEFMKIFFETCNVVLRDYLGNHLLKLEKLSSADIEAWKLLQIIIDKRELLDLTYKTSELNMNYFNAQTIDWKCKIGTQLFFKSFDSNVLPFVTAKEAWEFLLKDGNLEILKLWINIYFSQTINFKLDTLSTETYECVSNMLLNFHITEEMVDVISQMNLSIEFQNSLFDELSQFGVFNKDERNSLVAILRRLTHTESINSMYTILSCQHSTVSLQHFHSILLDYCIKNELFLLINWCDIDLSVCCNANSKYLNLLRYLRGKNRLENENEVGQLILKVAEFLTDNLADYFKQNPLLLLGILFFLYPDCNLLELTTRTVGTNFELTPQIVNMSLRKLPLLHTFLEQPPVRPINFYHLLKKHSTLSVDVFKFRSENAPPPNFNLSSLQRYAYKKKTNYVFFIKLCRPSFASKLYLSNPVQSINKLGINRKILKVFFNDITNTELAVSCITFLEMIGENSSSLRIYVKVAKLLLETNDFSPSHIQNLFMGIFHNPECVLDVLEDILMRTCSLSSNYSTVELVDEIKKHEIVVKLSELHSFKLPERFLKYCAGRNFWFPFLIFIQTYNYPLAQVQKLFREFQSVFLAQHLYHGLSNEIQIDSQKELLMRDSRNFYLSRIGVRKHVDVSSDSMYSSASSYGSTGSSSASSDFFDGEPLDFETDILHVLIKCHNSVDPPKALLQTCFVYKCPIFAVLATSYEPDSFLTHWLMWLIVSCGMNGEVSNFEAATNDPNIVSDLLTSAIKMGYCRVLRDSFYIFLKDNPLYIFVDFLNDCIDLNFDISVAEKKLDLFFNEVKKRKINVPVVQVDYEMMYLSNKMWIEATAFNLLAATLQYNFTSHFHQLTCMKFLYVVGVSKYFSLEVPDFLKYYHILNLIFDSNCDIQFDLSLIFKSEEIEKELLLVVTKLVATRSYSHASQIAKLQGICTDFIIIDEWYHKFKERSNYKEFWEDCNKSFDDQHLNDNAAIRFFEQCCDETSNVAEKYVILDIAHNWASIRDLDSLYDLETKMWVAYFQMETKSECKFYNVRKNCMLYGEMKQILLALENDDVPQNLCETSIAHLNSTIEKFLNLGDFWQAFRLTKIFNYKHEDVDIIELCCNLAEGFIMPYQLTAEQRLILVKHSNIRTLSHRRRRPLISSKGFSSFSSASHSPMASTIASMVDHIEVPFHDTLVILETLQERLKNGNKIIENILRTYRIAINIEKSYQDVFKCSDSTILLKDSLRDDCCNKLEVVHDVISLFHWSNDKVSSFISEQIIDAITEHIKLNSDTVILWNLTLDTDFNLILQLIVENCSALGLKLYSYASSLHRLELKLPENVELNLIIELLIRAHDCFTADCNMEGISIILRKCQSIILLSLTLKNWKCIVRLLTGVARYTEMNYVFHILRENDQFEFLLRKGNNKDNSLKVALLRYLKNYCPKDRELYRMVALHFTLFSEIAQLWQEEARSITRNLIAISKLEMQNNGINIEAVPYVLLTNTDGTKICLNKAMVNYTHAAEYHLQGEKLTKAMQASKQAELLALQISMLKGLPVNSTAICILNIGDDQILNMISTELSFDQSLILIDSNNYKPDWASVLFEQYIMRNHTSYLDSFLQSFVLSDSLLHDISRKFLNLTKPSGSAVKNMRDIVNRCSSVRVKYRIASELGFSDLVEELLASNRLAYLKDTVWKKGYRS</sequence>
<dbReference type="Proteomes" id="UP001329430">
    <property type="component" value="Chromosome 2"/>
</dbReference>
<proteinExistence type="predicted"/>
<dbReference type="GO" id="GO:0048489">
    <property type="term" value="P:synaptic vesicle transport"/>
    <property type="evidence" value="ECO:0007669"/>
    <property type="project" value="TreeGrafter"/>
</dbReference>
<comment type="caution">
    <text evidence="2">The sequence shown here is derived from an EMBL/GenBank/DDBJ whole genome shotgun (WGS) entry which is preliminary data.</text>
</comment>
<evidence type="ECO:0000313" key="3">
    <source>
        <dbReference type="Proteomes" id="UP001329430"/>
    </source>
</evidence>
<dbReference type="Pfam" id="PF14649">
    <property type="entry name" value="Spatacsin_C"/>
    <property type="match status" value="1"/>
</dbReference>
<protein>
    <recommendedName>
        <fullName evidence="1">Spatacsin C-terminal domain-containing protein</fullName>
    </recommendedName>
</protein>
<dbReference type="GO" id="GO:0030425">
    <property type="term" value="C:dendrite"/>
    <property type="evidence" value="ECO:0007669"/>
    <property type="project" value="TreeGrafter"/>
</dbReference>
<dbReference type="GO" id="GO:0007409">
    <property type="term" value="P:axonogenesis"/>
    <property type="evidence" value="ECO:0007669"/>
    <property type="project" value="TreeGrafter"/>
</dbReference>
<dbReference type="GO" id="GO:0045202">
    <property type="term" value="C:synapse"/>
    <property type="evidence" value="ECO:0007669"/>
    <property type="project" value="TreeGrafter"/>
</dbReference>
<evidence type="ECO:0000259" key="1">
    <source>
        <dbReference type="Pfam" id="PF14649"/>
    </source>
</evidence>
<dbReference type="PANTHER" id="PTHR13650:SF0">
    <property type="entry name" value="SPATACSIN"/>
    <property type="match status" value="1"/>
</dbReference>
<keyword evidence="3" id="KW-1185">Reference proteome</keyword>
<dbReference type="GO" id="GO:0007268">
    <property type="term" value="P:chemical synaptic transmission"/>
    <property type="evidence" value="ECO:0007669"/>
    <property type="project" value="TreeGrafter"/>
</dbReference>
<name>A0AAN7VSZ4_9COLE</name>
<dbReference type="InterPro" id="IPR028107">
    <property type="entry name" value="Spatacsin_C_dom"/>
</dbReference>
<dbReference type="GO" id="GO:0030424">
    <property type="term" value="C:axon"/>
    <property type="evidence" value="ECO:0007669"/>
    <property type="project" value="TreeGrafter"/>
</dbReference>
<feature type="domain" description="Spatacsin C-terminal" evidence="1">
    <location>
        <begin position="1391"/>
        <end position="1706"/>
    </location>
</feature>
<dbReference type="EMBL" id="JAVRBK010000002">
    <property type="protein sequence ID" value="KAK5649024.1"/>
    <property type="molecule type" value="Genomic_DNA"/>
</dbReference>
<dbReference type="GO" id="GO:0005737">
    <property type="term" value="C:cytoplasm"/>
    <property type="evidence" value="ECO:0007669"/>
    <property type="project" value="TreeGrafter"/>
</dbReference>
<accession>A0AAN7VSZ4</accession>
<dbReference type="PANTHER" id="PTHR13650">
    <property type="entry name" value="SPATACSIN"/>
    <property type="match status" value="1"/>
</dbReference>
<dbReference type="InterPro" id="IPR028103">
    <property type="entry name" value="Spatacsin"/>
</dbReference>
<dbReference type="GO" id="GO:0008088">
    <property type="term" value="P:axo-dendritic transport"/>
    <property type="evidence" value="ECO:0007669"/>
    <property type="project" value="TreeGrafter"/>
</dbReference>
<reference evidence="2 3" key="1">
    <citation type="journal article" date="2024" name="Insects">
        <title>An Improved Chromosome-Level Genome Assembly of the Firefly Pyrocoelia pectoralis.</title>
        <authorList>
            <person name="Fu X."/>
            <person name="Meyer-Rochow V.B."/>
            <person name="Ballantyne L."/>
            <person name="Zhu X."/>
        </authorList>
    </citation>
    <scope>NUCLEOTIDE SEQUENCE [LARGE SCALE GENOMIC DNA]</scope>
    <source>
        <strain evidence="2">XCY_ONT2</strain>
    </source>
</reference>
<organism evidence="2 3">
    <name type="scientific">Pyrocoelia pectoralis</name>
    <dbReference type="NCBI Taxonomy" id="417401"/>
    <lineage>
        <taxon>Eukaryota</taxon>
        <taxon>Metazoa</taxon>
        <taxon>Ecdysozoa</taxon>
        <taxon>Arthropoda</taxon>
        <taxon>Hexapoda</taxon>
        <taxon>Insecta</taxon>
        <taxon>Pterygota</taxon>
        <taxon>Neoptera</taxon>
        <taxon>Endopterygota</taxon>
        <taxon>Coleoptera</taxon>
        <taxon>Polyphaga</taxon>
        <taxon>Elateriformia</taxon>
        <taxon>Elateroidea</taxon>
        <taxon>Lampyridae</taxon>
        <taxon>Lampyrinae</taxon>
        <taxon>Pyrocoelia</taxon>
    </lineage>
</organism>